<evidence type="ECO:0000259" key="3">
    <source>
        <dbReference type="Pfam" id="PF06985"/>
    </source>
</evidence>
<feature type="region of interest" description="Disordered" evidence="2">
    <location>
        <begin position="91"/>
        <end position="203"/>
    </location>
</feature>
<feature type="region of interest" description="Disordered" evidence="2">
    <location>
        <begin position="1"/>
        <end position="58"/>
    </location>
</feature>
<feature type="compositionally biased region" description="Basic and acidic residues" evidence="2">
    <location>
        <begin position="47"/>
        <end position="56"/>
    </location>
</feature>
<dbReference type="Proteomes" id="UP000235786">
    <property type="component" value="Unassembled WGS sequence"/>
</dbReference>
<evidence type="ECO:0000256" key="1">
    <source>
        <dbReference type="ARBA" id="ARBA00023242"/>
    </source>
</evidence>
<dbReference type="GO" id="GO:0000981">
    <property type="term" value="F:DNA-binding transcription factor activity, RNA polymerase II-specific"/>
    <property type="evidence" value="ECO:0007669"/>
    <property type="project" value="InterPro"/>
</dbReference>
<dbReference type="InterPro" id="IPR010730">
    <property type="entry name" value="HET"/>
</dbReference>
<reference evidence="4 5" key="1">
    <citation type="submission" date="2016-04" db="EMBL/GenBank/DDBJ databases">
        <title>A degradative enzymes factory behind the ericoid mycorrhizal symbiosis.</title>
        <authorList>
            <consortium name="DOE Joint Genome Institute"/>
            <person name="Martino E."/>
            <person name="Morin E."/>
            <person name="Grelet G."/>
            <person name="Kuo A."/>
            <person name="Kohler A."/>
            <person name="Daghino S."/>
            <person name="Barry K."/>
            <person name="Choi C."/>
            <person name="Cichocki N."/>
            <person name="Clum A."/>
            <person name="Copeland A."/>
            <person name="Hainaut M."/>
            <person name="Haridas S."/>
            <person name="Labutti K."/>
            <person name="Lindquist E."/>
            <person name="Lipzen A."/>
            <person name="Khouja H.-R."/>
            <person name="Murat C."/>
            <person name="Ohm R."/>
            <person name="Olson A."/>
            <person name="Spatafora J."/>
            <person name="Veneault-Fourrey C."/>
            <person name="Henrissat B."/>
            <person name="Grigoriev I."/>
            <person name="Martin F."/>
            <person name="Perotto S."/>
        </authorList>
    </citation>
    <scope>NUCLEOTIDE SEQUENCE [LARGE SCALE GENOMIC DNA]</scope>
    <source>
        <strain evidence="4 5">F</strain>
    </source>
</reference>
<gene>
    <name evidence="4" type="ORF">L207DRAFT_477718</name>
</gene>
<feature type="compositionally biased region" description="Basic and acidic residues" evidence="2">
    <location>
        <begin position="114"/>
        <end position="123"/>
    </location>
</feature>
<feature type="domain" description="Heterokaryon incompatibility" evidence="3">
    <location>
        <begin position="247"/>
        <end position="391"/>
    </location>
</feature>
<dbReference type="InterPro" id="IPR001138">
    <property type="entry name" value="Zn2Cys6_DnaBD"/>
</dbReference>
<proteinExistence type="predicted"/>
<sequence length="817" mass="92545">MNSDTNSPTPIDPQLTGNPAGLTAQSLTVLPTRRAHDDAEADDDDGERNMGSEKRQKLNLWKCKQCREARKKCFPADRVWPQKCNRCIAHRPEPLDCSEPELNNRKRGPNLNSKTRDKEKDNTTNKSPQPPKRTQTTALTSETQESPSRESTVDGEEGGSTDGTEIYERPKRTEVVASKGLKREFPGAPAPEPPKTSISKEDWRPSSCYQTLGEGEFRILKLAPGKKDDKNISCSFVIASVNKPMKYEAISYLWGVPNQKSMTINLADPHGKSHQIFIRSHLYEALKFLRHPSKTRSFWVDALCINYGSLDKAEKNSQTAMKRYVFRNAENLCFWLGEDEPSKTALRFVPQILDPLGIDKLVRDVAAVDNWLAFVTLLKNPVFGRLWLLQEVAVASNATLHSGPVSIHYQDLVDAVAIFKSFHKELHLLLRSTTSNRKDLFDRKITMAERFIEVSTNALRVTTTQDRAPRTQRLLSLEALVSYLSELKSTNPLDRIYSVLAIAKDGPKLDERTLTLDEHDDLRINYGARVVEVYQIFVIRAIDLSHSLDIICRHWASPDDTLPTWVSSLQFSQPEFDSIVSERTEADSLVGLPDHNTYHASRGTVATFRVFPTHETGMRRSLFARGMRLDTISRLAPRATEGLILYEWLELGGCQKHETKQGTVRYEVPESFWRTLVADRGPNGTMTPSWYSIAFGYCLLHLTPTGDINTNRLIRESEEESSLIVDFLQRVQSIIWNRKLLVSKENRWLGLAPTAAEEGDVICVLYGCSVPVLLRPVKEEERVVAWLLVGECYVHGIMDGEAIEAADMYREEEFELR</sequence>
<feature type="compositionally biased region" description="Polar residues" evidence="2">
    <location>
        <begin position="124"/>
        <end position="146"/>
    </location>
</feature>
<dbReference type="OrthoDB" id="3477286at2759"/>
<evidence type="ECO:0000256" key="2">
    <source>
        <dbReference type="SAM" id="MobiDB-lite"/>
    </source>
</evidence>
<dbReference type="PANTHER" id="PTHR24148">
    <property type="entry name" value="ANKYRIN REPEAT DOMAIN-CONTAINING PROTEIN 39 HOMOLOG-RELATED"/>
    <property type="match status" value="1"/>
</dbReference>
<dbReference type="CDD" id="cd00067">
    <property type="entry name" value="GAL4"/>
    <property type="match status" value="1"/>
</dbReference>
<keyword evidence="1" id="KW-0539">Nucleus</keyword>
<protein>
    <recommendedName>
        <fullName evidence="3">Heterokaryon incompatibility domain-containing protein</fullName>
    </recommendedName>
</protein>
<evidence type="ECO:0000313" key="4">
    <source>
        <dbReference type="EMBL" id="PMD49009.1"/>
    </source>
</evidence>
<dbReference type="InterPro" id="IPR052895">
    <property type="entry name" value="HetReg/Transcr_Mod"/>
</dbReference>
<dbReference type="PANTHER" id="PTHR24148:SF64">
    <property type="entry name" value="HETEROKARYON INCOMPATIBILITY DOMAIN-CONTAINING PROTEIN"/>
    <property type="match status" value="1"/>
</dbReference>
<name>A0A2J6SE27_HYAVF</name>
<evidence type="ECO:0000313" key="5">
    <source>
        <dbReference type="Proteomes" id="UP000235786"/>
    </source>
</evidence>
<dbReference type="STRING" id="1149755.A0A2J6SE27"/>
<dbReference type="Pfam" id="PF06985">
    <property type="entry name" value="HET"/>
    <property type="match status" value="1"/>
</dbReference>
<organism evidence="4 5">
    <name type="scientific">Hyaloscypha variabilis (strain UAMH 11265 / GT02V1 / F)</name>
    <name type="common">Meliniomyces variabilis</name>
    <dbReference type="NCBI Taxonomy" id="1149755"/>
    <lineage>
        <taxon>Eukaryota</taxon>
        <taxon>Fungi</taxon>
        <taxon>Dikarya</taxon>
        <taxon>Ascomycota</taxon>
        <taxon>Pezizomycotina</taxon>
        <taxon>Leotiomycetes</taxon>
        <taxon>Helotiales</taxon>
        <taxon>Hyaloscyphaceae</taxon>
        <taxon>Hyaloscypha</taxon>
        <taxon>Hyaloscypha variabilis</taxon>
    </lineage>
</organism>
<keyword evidence="5" id="KW-1185">Reference proteome</keyword>
<dbReference type="EMBL" id="KZ613937">
    <property type="protein sequence ID" value="PMD49009.1"/>
    <property type="molecule type" value="Genomic_DNA"/>
</dbReference>
<dbReference type="Pfam" id="PF26639">
    <property type="entry name" value="Het-6_barrel"/>
    <property type="match status" value="1"/>
</dbReference>
<dbReference type="AlphaFoldDB" id="A0A2J6SE27"/>
<dbReference type="GO" id="GO:0008270">
    <property type="term" value="F:zinc ion binding"/>
    <property type="evidence" value="ECO:0007669"/>
    <property type="project" value="InterPro"/>
</dbReference>
<accession>A0A2J6SE27</accession>